<proteinExistence type="predicted"/>
<dbReference type="Proteomes" id="UP000198769">
    <property type="component" value="Unassembled WGS sequence"/>
</dbReference>
<keyword evidence="2" id="KW-1185">Reference proteome</keyword>
<organism evidence="1 2">
    <name type="scientific">Chryseobacterium oleae</name>
    <dbReference type="NCBI Taxonomy" id="491207"/>
    <lineage>
        <taxon>Bacteria</taxon>
        <taxon>Pseudomonadati</taxon>
        <taxon>Bacteroidota</taxon>
        <taxon>Flavobacteriia</taxon>
        <taxon>Flavobacteriales</taxon>
        <taxon>Weeksellaceae</taxon>
        <taxon>Chryseobacterium group</taxon>
        <taxon>Chryseobacterium</taxon>
    </lineage>
</organism>
<dbReference type="EMBL" id="FOVD01000008">
    <property type="protein sequence ID" value="SFN77201.1"/>
    <property type="molecule type" value="Genomic_DNA"/>
</dbReference>
<name>A0A1I5BS46_CHROL</name>
<gene>
    <name evidence="1" type="ORF">SAMN05421594_4132</name>
</gene>
<dbReference type="AlphaFoldDB" id="A0A1I5BS46"/>
<protein>
    <submittedName>
        <fullName evidence="1">Uncharacterized protein</fullName>
    </submittedName>
</protein>
<sequence length="45" mass="5267">MNYLKQMYNIMTELTKKLNKLIKIIIFGNDEIHTVNNLYGPALLV</sequence>
<evidence type="ECO:0000313" key="2">
    <source>
        <dbReference type="Proteomes" id="UP000198769"/>
    </source>
</evidence>
<accession>A0A1I5BS46</accession>
<reference evidence="2" key="1">
    <citation type="submission" date="2016-10" db="EMBL/GenBank/DDBJ databases">
        <authorList>
            <person name="Varghese N."/>
            <person name="Submissions S."/>
        </authorList>
    </citation>
    <scope>NUCLEOTIDE SEQUENCE [LARGE SCALE GENOMIC DNA]</scope>
    <source>
        <strain evidence="2">DSM 25575</strain>
    </source>
</reference>
<evidence type="ECO:0000313" key="1">
    <source>
        <dbReference type="EMBL" id="SFN77201.1"/>
    </source>
</evidence>